<feature type="region of interest" description="Disordered" evidence="1">
    <location>
        <begin position="43"/>
        <end position="63"/>
    </location>
</feature>
<organism evidence="2 3">
    <name type="scientific">Kitasatospora cystarginea</name>
    <dbReference type="NCBI Taxonomy" id="58350"/>
    <lineage>
        <taxon>Bacteria</taxon>
        <taxon>Bacillati</taxon>
        <taxon>Actinomycetota</taxon>
        <taxon>Actinomycetes</taxon>
        <taxon>Kitasatosporales</taxon>
        <taxon>Streptomycetaceae</taxon>
        <taxon>Kitasatospora</taxon>
    </lineage>
</organism>
<evidence type="ECO:0000256" key="1">
    <source>
        <dbReference type="SAM" id="MobiDB-lite"/>
    </source>
</evidence>
<sequence>MAERTFGWLMRTRRLARDYETRADSAQAVILWSMTMVMSRRLARHRRRQARNGTPRPGPAAAA</sequence>
<protein>
    <recommendedName>
        <fullName evidence="4">Transposase</fullName>
    </recommendedName>
</protein>
<dbReference type="EMBL" id="BAAATR010000101">
    <property type="protein sequence ID" value="GAA2282437.1"/>
    <property type="molecule type" value="Genomic_DNA"/>
</dbReference>
<reference evidence="3" key="1">
    <citation type="journal article" date="2019" name="Int. J. Syst. Evol. Microbiol.">
        <title>The Global Catalogue of Microorganisms (GCM) 10K type strain sequencing project: providing services to taxonomists for standard genome sequencing and annotation.</title>
        <authorList>
            <consortium name="The Broad Institute Genomics Platform"/>
            <consortium name="The Broad Institute Genome Sequencing Center for Infectious Disease"/>
            <person name="Wu L."/>
            <person name="Ma J."/>
        </authorList>
    </citation>
    <scope>NUCLEOTIDE SEQUENCE [LARGE SCALE GENOMIC DNA]</scope>
    <source>
        <strain evidence="3">JCM 7356</strain>
    </source>
</reference>
<dbReference type="Proteomes" id="UP001500305">
    <property type="component" value="Unassembled WGS sequence"/>
</dbReference>
<accession>A0ABP5RZ41</accession>
<name>A0ABP5RZ41_9ACTN</name>
<evidence type="ECO:0000313" key="3">
    <source>
        <dbReference type="Proteomes" id="UP001500305"/>
    </source>
</evidence>
<evidence type="ECO:0008006" key="4">
    <source>
        <dbReference type="Google" id="ProtNLM"/>
    </source>
</evidence>
<comment type="caution">
    <text evidence="2">The sequence shown here is derived from an EMBL/GenBank/DDBJ whole genome shotgun (WGS) entry which is preliminary data.</text>
</comment>
<gene>
    <name evidence="2" type="ORF">GCM10010430_80340</name>
</gene>
<evidence type="ECO:0000313" key="2">
    <source>
        <dbReference type="EMBL" id="GAA2282437.1"/>
    </source>
</evidence>
<keyword evidence="3" id="KW-1185">Reference proteome</keyword>
<proteinExistence type="predicted"/>